<organism evidence="1 2">
    <name type="scientific">candidate division WOR-3 bacterium</name>
    <dbReference type="NCBI Taxonomy" id="2052148"/>
    <lineage>
        <taxon>Bacteria</taxon>
        <taxon>Bacteria division WOR-3</taxon>
    </lineage>
</organism>
<evidence type="ECO:0000313" key="2">
    <source>
        <dbReference type="Proteomes" id="UP000630660"/>
    </source>
</evidence>
<dbReference type="AlphaFoldDB" id="A0A9D5QDR5"/>
<proteinExistence type="predicted"/>
<dbReference type="Proteomes" id="UP000630660">
    <property type="component" value="Unassembled WGS sequence"/>
</dbReference>
<sequence>MPYDFFLSNQASPPIAFDRQTGVIYGYGRINWNFMLESEDYFLRLNFNSRIGGDYRYKNDDYTGYIDSTYTRVNTSFGGYVLTSSVAGYYIGRTPFFIGLIDKIKVSSGYTGYRDNYEDLDGFSNGIQGQVFIGPGIGRMRIISPVILAWQFLEENDSESYDNIENLAEFLAGEWTYKLKHWRYEKYFYQDFEKILAENDIMQGLSCEDLMRLLEFKSNMDEERIYGCRLWFGTGGAGAIYSDNFEGSYTAKGFVLRLPVSLEAGYPFSRRWQTYLDVTGYLLSPDFVDWESHLRGEGGIAYYIADRWRVSLAVKGRWWDKSQTTEKWERPPDPEGIHIDYIILPAKGWWVDFPLNLKYYLEDKLYIYGEVSAGRTHHEYPNYDDGITDYTGFDLEIGLTWRLR</sequence>
<reference evidence="1" key="1">
    <citation type="submission" date="2019-11" db="EMBL/GenBank/DDBJ databases">
        <title>Microbial mats filling the niche in hypersaline microbial mats.</title>
        <authorList>
            <person name="Wong H.L."/>
            <person name="Macleod F.I."/>
            <person name="White R.A. III"/>
            <person name="Burns B.P."/>
        </authorList>
    </citation>
    <scope>NUCLEOTIDE SEQUENCE</scope>
    <source>
        <strain evidence="1">Bin_327</strain>
    </source>
</reference>
<gene>
    <name evidence="1" type="ORF">GF359_08920</name>
</gene>
<evidence type="ECO:0000313" key="1">
    <source>
        <dbReference type="EMBL" id="MBD3365321.1"/>
    </source>
</evidence>
<dbReference type="EMBL" id="WJKJ01000298">
    <property type="protein sequence ID" value="MBD3365321.1"/>
    <property type="molecule type" value="Genomic_DNA"/>
</dbReference>
<accession>A0A9D5QDR5</accession>
<name>A0A9D5QDR5_UNCW3</name>
<comment type="caution">
    <text evidence="1">The sequence shown here is derived from an EMBL/GenBank/DDBJ whole genome shotgun (WGS) entry which is preliminary data.</text>
</comment>
<protein>
    <submittedName>
        <fullName evidence="1">Uncharacterized protein</fullName>
    </submittedName>
</protein>